<evidence type="ECO:0000313" key="8">
    <source>
        <dbReference type="EMBL" id="KAB2585364.1"/>
    </source>
</evidence>
<dbReference type="SUPFAM" id="SSF53613">
    <property type="entry name" value="Ribokinase-like"/>
    <property type="match status" value="1"/>
</dbReference>
<reference evidence="8 9" key="1">
    <citation type="journal article" date="2017" name="Poromechanics V (2013)">
        <title>Genomic Characterization of the Arsenic-Tolerant Actinobacterium, &lt;i&gt;Rhodococcus erythropolis&lt;/i&gt; S43.</title>
        <authorList>
            <person name="Retamal-Morales G."/>
            <person name="Mehnert M."/>
            <person name="Schwabe R."/>
            <person name="Tischler D."/>
            <person name="Schloemann M."/>
            <person name="Levican G.J."/>
        </authorList>
    </citation>
    <scope>NUCLEOTIDE SEQUENCE [LARGE SCALE GENOMIC DNA]</scope>
    <source>
        <strain evidence="8 9">S43</strain>
    </source>
</reference>
<dbReference type="RefSeq" id="WP_020969480.1">
    <property type="nucleotide sequence ID" value="NZ_JAGVVT010000001.1"/>
</dbReference>
<gene>
    <name evidence="8" type="ORF">BS297_10770</name>
</gene>
<proteinExistence type="inferred from homology"/>
<evidence type="ECO:0000256" key="4">
    <source>
        <dbReference type="ARBA" id="ARBA00022777"/>
    </source>
</evidence>
<comment type="caution">
    <text evidence="8">The sequence shown here is derived from an EMBL/GenBank/DDBJ whole genome shotgun (WGS) entry which is preliminary data.</text>
</comment>
<comment type="similarity">
    <text evidence="1">Belongs to the carbohydrate kinase PfkB family.</text>
</comment>
<dbReference type="Pfam" id="PF00294">
    <property type="entry name" value="PfkB"/>
    <property type="match status" value="1"/>
</dbReference>
<dbReference type="PANTHER" id="PTHR46566">
    <property type="entry name" value="1-PHOSPHOFRUCTOKINASE-RELATED"/>
    <property type="match status" value="1"/>
</dbReference>
<keyword evidence="3" id="KW-0547">Nucleotide-binding</keyword>
<evidence type="ECO:0000256" key="6">
    <source>
        <dbReference type="PIRNR" id="PIRNR000535"/>
    </source>
</evidence>
<keyword evidence="2 6" id="KW-0808">Transferase</keyword>
<keyword evidence="4 8" id="KW-0418">Kinase</keyword>
<dbReference type="NCBIfam" id="TIGR03168">
    <property type="entry name" value="1-PFK"/>
    <property type="match status" value="1"/>
</dbReference>
<dbReference type="InterPro" id="IPR002173">
    <property type="entry name" value="Carboh/pur_kinase_PfkB_CS"/>
</dbReference>
<dbReference type="InterPro" id="IPR011611">
    <property type="entry name" value="PfkB_dom"/>
</dbReference>
<protein>
    <submittedName>
        <fullName evidence="8">1-phosphofructokinase</fullName>
    </submittedName>
</protein>
<keyword evidence="5" id="KW-0067">ATP-binding</keyword>
<dbReference type="InterPro" id="IPR017583">
    <property type="entry name" value="Tagatose/fructose_Pkinase"/>
</dbReference>
<dbReference type="AlphaFoldDB" id="A0A5N5EC45"/>
<dbReference type="CDD" id="cd01164">
    <property type="entry name" value="FruK_PfkB_like"/>
    <property type="match status" value="1"/>
</dbReference>
<evidence type="ECO:0000313" key="9">
    <source>
        <dbReference type="Proteomes" id="UP000325576"/>
    </source>
</evidence>
<evidence type="ECO:0000259" key="7">
    <source>
        <dbReference type="Pfam" id="PF00294"/>
    </source>
</evidence>
<dbReference type="Proteomes" id="UP000325576">
    <property type="component" value="Unassembled WGS sequence"/>
</dbReference>
<dbReference type="PANTHER" id="PTHR46566:SF5">
    <property type="entry name" value="1-PHOSPHOFRUCTOKINASE"/>
    <property type="match status" value="1"/>
</dbReference>
<organism evidence="8 9">
    <name type="scientific">Rhodococcus erythropolis</name>
    <name type="common">Arthrobacter picolinophilus</name>
    <dbReference type="NCBI Taxonomy" id="1833"/>
    <lineage>
        <taxon>Bacteria</taxon>
        <taxon>Bacillati</taxon>
        <taxon>Actinomycetota</taxon>
        <taxon>Actinomycetes</taxon>
        <taxon>Mycobacteriales</taxon>
        <taxon>Nocardiaceae</taxon>
        <taxon>Rhodococcus</taxon>
        <taxon>Rhodococcus erythropolis group</taxon>
    </lineage>
</organism>
<evidence type="ECO:0000256" key="1">
    <source>
        <dbReference type="ARBA" id="ARBA00010688"/>
    </source>
</evidence>
<evidence type="ECO:0000256" key="5">
    <source>
        <dbReference type="ARBA" id="ARBA00022840"/>
    </source>
</evidence>
<dbReference type="EMBL" id="MRBO01000341">
    <property type="protein sequence ID" value="KAB2585364.1"/>
    <property type="molecule type" value="Genomic_DNA"/>
</dbReference>
<dbReference type="PIRSF" id="PIRSF000535">
    <property type="entry name" value="1PFK/6PFK/LacC"/>
    <property type="match status" value="1"/>
</dbReference>
<dbReference type="PROSITE" id="PS00584">
    <property type="entry name" value="PFKB_KINASES_2"/>
    <property type="match status" value="1"/>
</dbReference>
<dbReference type="GO" id="GO:0005524">
    <property type="term" value="F:ATP binding"/>
    <property type="evidence" value="ECO:0007669"/>
    <property type="project" value="UniProtKB-KW"/>
</dbReference>
<accession>A0A5N5EC45</accession>
<feature type="domain" description="Carbohydrate kinase PfkB" evidence="7">
    <location>
        <begin position="8"/>
        <end position="306"/>
    </location>
</feature>
<dbReference type="InterPro" id="IPR029056">
    <property type="entry name" value="Ribokinase-like"/>
</dbReference>
<evidence type="ECO:0000256" key="2">
    <source>
        <dbReference type="ARBA" id="ARBA00022679"/>
    </source>
</evidence>
<evidence type="ECO:0000256" key="3">
    <source>
        <dbReference type="ARBA" id="ARBA00022741"/>
    </source>
</evidence>
<dbReference type="GO" id="GO:0008443">
    <property type="term" value="F:phosphofructokinase activity"/>
    <property type="evidence" value="ECO:0007669"/>
    <property type="project" value="TreeGrafter"/>
</dbReference>
<sequence length="331" mass="32820">MIVTLTANPSIDRTVQLEQRLERGSVLRAHSTRSDPGGKGVNVARVLAAADLDVLAVLPGNGGDPLLSALAAGGIPHIGVATTGLARTNITIAEPDGTTTKINEPGATLSGSTLDALAQELIVRADTALWFALSGSLPPGVPLGWYGELVAALRDHPCKVAVDTSDAPLTALAGAFPGAAPDLLKPNGEELAQLTGVDGHVLERAAENGDPGPAITAAQRLVDRGVGSVLATLGAAGAVLVTADGAWIATAPPIVAVSTVGAGDSSLAGYILAEAGGGSESERLRHAVAYGSAAASLPGTTLPTPEQIDLAAVSVSAADASSPIPVPTELA</sequence>
<name>A0A5N5EC45_RHOER</name>
<dbReference type="Gene3D" id="3.40.1190.20">
    <property type="match status" value="1"/>
</dbReference>
<dbReference type="GO" id="GO:0005829">
    <property type="term" value="C:cytosol"/>
    <property type="evidence" value="ECO:0007669"/>
    <property type="project" value="TreeGrafter"/>
</dbReference>